<proteinExistence type="predicted"/>
<organism evidence="1 2">
    <name type="scientific">Pseudonocardia cypriaca</name>
    <dbReference type="NCBI Taxonomy" id="882449"/>
    <lineage>
        <taxon>Bacteria</taxon>
        <taxon>Bacillati</taxon>
        <taxon>Actinomycetota</taxon>
        <taxon>Actinomycetes</taxon>
        <taxon>Pseudonocardiales</taxon>
        <taxon>Pseudonocardiaceae</taxon>
        <taxon>Pseudonocardia</taxon>
    </lineage>
</organism>
<reference evidence="1 2" key="1">
    <citation type="submission" date="2019-06" db="EMBL/GenBank/DDBJ databases">
        <title>Sequencing the genomes of 1000 actinobacteria strains.</title>
        <authorList>
            <person name="Klenk H.-P."/>
        </authorList>
    </citation>
    <scope>NUCLEOTIDE SEQUENCE [LARGE SCALE GENOMIC DNA]</scope>
    <source>
        <strain evidence="1 2">DSM 45511</strain>
    </source>
</reference>
<protein>
    <submittedName>
        <fullName evidence="1">Uncharacterized protein</fullName>
    </submittedName>
</protein>
<sequence>MAAMKAVLDLQASAPRAVTPQISAVSVYICGSTLSLIPGLCYKSAE</sequence>
<dbReference type="EMBL" id="VFPH01000002">
    <property type="protein sequence ID" value="TQM36709.1"/>
    <property type="molecule type" value="Genomic_DNA"/>
</dbReference>
<dbReference type="Proteomes" id="UP000319818">
    <property type="component" value="Unassembled WGS sequence"/>
</dbReference>
<gene>
    <name evidence="1" type="ORF">FB388_3894</name>
</gene>
<keyword evidence="2" id="KW-1185">Reference proteome</keyword>
<name>A0A543FS84_9PSEU</name>
<evidence type="ECO:0000313" key="2">
    <source>
        <dbReference type="Proteomes" id="UP000319818"/>
    </source>
</evidence>
<accession>A0A543FS84</accession>
<dbReference type="AlphaFoldDB" id="A0A543FS84"/>
<evidence type="ECO:0000313" key="1">
    <source>
        <dbReference type="EMBL" id="TQM36709.1"/>
    </source>
</evidence>
<comment type="caution">
    <text evidence="1">The sequence shown here is derived from an EMBL/GenBank/DDBJ whole genome shotgun (WGS) entry which is preliminary data.</text>
</comment>